<evidence type="ECO:0000256" key="2">
    <source>
        <dbReference type="RuleBase" id="RU000363"/>
    </source>
</evidence>
<dbReference type="PRINTS" id="PR00080">
    <property type="entry name" value="SDRFAMILY"/>
</dbReference>
<evidence type="ECO:0000256" key="3">
    <source>
        <dbReference type="SAM" id="MobiDB-lite"/>
    </source>
</evidence>
<dbReference type="PROSITE" id="PS00061">
    <property type="entry name" value="ADH_SHORT"/>
    <property type="match status" value="1"/>
</dbReference>
<dbReference type="Gene3D" id="3.40.50.720">
    <property type="entry name" value="NAD(P)-binding Rossmann-like Domain"/>
    <property type="match status" value="1"/>
</dbReference>
<dbReference type="PANTHER" id="PTHR42760">
    <property type="entry name" value="SHORT-CHAIN DEHYDROGENASES/REDUCTASES FAMILY MEMBER"/>
    <property type="match status" value="1"/>
</dbReference>
<dbReference type="InterPro" id="IPR036291">
    <property type="entry name" value="NAD(P)-bd_dom_sf"/>
</dbReference>
<dbReference type="Pfam" id="PF00106">
    <property type="entry name" value="adh_short"/>
    <property type="match status" value="1"/>
</dbReference>
<dbReference type="CDD" id="cd05233">
    <property type="entry name" value="SDR_c"/>
    <property type="match status" value="1"/>
</dbReference>
<proteinExistence type="inferred from homology"/>
<dbReference type="InterPro" id="IPR002347">
    <property type="entry name" value="SDR_fam"/>
</dbReference>
<evidence type="ECO:0000256" key="1">
    <source>
        <dbReference type="ARBA" id="ARBA00006484"/>
    </source>
</evidence>
<reference evidence="4 5" key="1">
    <citation type="submission" date="2020-07" db="EMBL/GenBank/DDBJ databases">
        <title>Sequencing the genomes of 1000 actinobacteria strains.</title>
        <authorList>
            <person name="Klenk H.-P."/>
        </authorList>
    </citation>
    <scope>NUCLEOTIDE SEQUENCE [LARGE SCALE GENOMIC DNA]</scope>
    <source>
        <strain evidence="4 5">DSM 26474</strain>
    </source>
</reference>
<keyword evidence="5" id="KW-1185">Reference proteome</keyword>
<protein>
    <recommendedName>
        <fullName evidence="6">SDR family NAD(P)-dependent oxidoreductase</fullName>
    </recommendedName>
</protein>
<feature type="region of interest" description="Disordered" evidence="3">
    <location>
        <begin position="151"/>
        <end position="170"/>
    </location>
</feature>
<name>A0A852SAE8_9MICO</name>
<sequence length="233" mass="25068">MLVARSGAPLHALADELSAEHAIVASVRTADLSDAADVASLVEIITGQLPRLDHLVNSAGTAPEGDLHRMDPDELRRMIDVNITALSMLTRAAVIRMRGAGRGTIINIASGAGYQPLPHFAAYAASKAYVIRLTEALSEEHRNHGLRIFSVAPGDTETPMNPGPAKNKRQAHQVVDTAWRALRSTAPSVVDGRMNSVVAFLSTRVLSRRFGLRTAERMMRPKAVRLPDEVSAG</sequence>
<dbReference type="PRINTS" id="PR00081">
    <property type="entry name" value="GDHRDH"/>
</dbReference>
<dbReference type="EMBL" id="JACCBM010000001">
    <property type="protein sequence ID" value="NYD69286.1"/>
    <property type="molecule type" value="Genomic_DNA"/>
</dbReference>
<dbReference type="Proteomes" id="UP000549913">
    <property type="component" value="Unassembled WGS sequence"/>
</dbReference>
<comment type="caution">
    <text evidence="4">The sequence shown here is derived from an EMBL/GenBank/DDBJ whole genome shotgun (WGS) entry which is preliminary data.</text>
</comment>
<evidence type="ECO:0000313" key="5">
    <source>
        <dbReference type="Proteomes" id="UP000549913"/>
    </source>
</evidence>
<gene>
    <name evidence="4" type="ORF">BJ984_000444</name>
</gene>
<organism evidence="4 5">
    <name type="scientific">Herbiconiux flava</name>
    <dbReference type="NCBI Taxonomy" id="881268"/>
    <lineage>
        <taxon>Bacteria</taxon>
        <taxon>Bacillati</taxon>
        <taxon>Actinomycetota</taxon>
        <taxon>Actinomycetes</taxon>
        <taxon>Micrococcales</taxon>
        <taxon>Microbacteriaceae</taxon>
        <taxon>Herbiconiux</taxon>
    </lineage>
</organism>
<dbReference type="GO" id="GO:0016616">
    <property type="term" value="F:oxidoreductase activity, acting on the CH-OH group of donors, NAD or NADP as acceptor"/>
    <property type="evidence" value="ECO:0007669"/>
    <property type="project" value="TreeGrafter"/>
</dbReference>
<accession>A0A852SAE8</accession>
<dbReference type="InterPro" id="IPR020904">
    <property type="entry name" value="Sc_DH/Rdtase_CS"/>
</dbReference>
<dbReference type="AlphaFoldDB" id="A0A852SAE8"/>
<evidence type="ECO:0000313" key="4">
    <source>
        <dbReference type="EMBL" id="NYD69286.1"/>
    </source>
</evidence>
<dbReference type="SUPFAM" id="SSF51735">
    <property type="entry name" value="NAD(P)-binding Rossmann-fold domains"/>
    <property type="match status" value="1"/>
</dbReference>
<evidence type="ECO:0008006" key="6">
    <source>
        <dbReference type="Google" id="ProtNLM"/>
    </source>
</evidence>
<comment type="similarity">
    <text evidence="1 2">Belongs to the short-chain dehydrogenases/reductases (SDR) family.</text>
</comment>